<evidence type="ECO:0000256" key="1">
    <source>
        <dbReference type="SAM" id="MobiDB-lite"/>
    </source>
</evidence>
<accession>A0ABQ8L9M2</accession>
<name>A0ABQ8L9M2_LABRO</name>
<evidence type="ECO:0000313" key="3">
    <source>
        <dbReference type="Proteomes" id="UP000830375"/>
    </source>
</evidence>
<evidence type="ECO:0000313" key="2">
    <source>
        <dbReference type="EMBL" id="KAI2646906.1"/>
    </source>
</evidence>
<protein>
    <submittedName>
        <fullName evidence="2">Unconventional myosin-If</fullName>
    </submittedName>
</protein>
<dbReference type="Gene3D" id="3.40.50.12690">
    <property type="match status" value="1"/>
</dbReference>
<organism evidence="2 3">
    <name type="scientific">Labeo rohita</name>
    <name type="common">Indian major carp</name>
    <name type="synonym">Cyprinus rohita</name>
    <dbReference type="NCBI Taxonomy" id="84645"/>
    <lineage>
        <taxon>Eukaryota</taxon>
        <taxon>Metazoa</taxon>
        <taxon>Chordata</taxon>
        <taxon>Craniata</taxon>
        <taxon>Vertebrata</taxon>
        <taxon>Euteleostomi</taxon>
        <taxon>Actinopterygii</taxon>
        <taxon>Neopterygii</taxon>
        <taxon>Teleostei</taxon>
        <taxon>Ostariophysi</taxon>
        <taxon>Cypriniformes</taxon>
        <taxon>Cyprinidae</taxon>
        <taxon>Labeoninae</taxon>
        <taxon>Labeonini</taxon>
        <taxon>Labeo</taxon>
    </lineage>
</organism>
<proteinExistence type="predicted"/>
<feature type="region of interest" description="Disordered" evidence="1">
    <location>
        <begin position="180"/>
        <end position="199"/>
    </location>
</feature>
<comment type="caution">
    <text evidence="2">The sequence shown here is derived from an EMBL/GenBank/DDBJ whole genome shotgun (WGS) entry which is preliminary data.</text>
</comment>
<reference evidence="2 3" key="1">
    <citation type="submission" date="2022-01" db="EMBL/GenBank/DDBJ databases">
        <title>A high-quality chromosome-level genome assembly of rohu carp, Labeo rohita.</title>
        <authorList>
            <person name="Arick M.A. II"/>
            <person name="Hsu C.-Y."/>
            <person name="Magbanua Z."/>
            <person name="Pechanova O."/>
            <person name="Grover C."/>
            <person name="Miller E."/>
            <person name="Thrash A."/>
            <person name="Ezzel L."/>
            <person name="Alam S."/>
            <person name="Benzie J."/>
            <person name="Hamilton M."/>
            <person name="Karsi A."/>
            <person name="Lawrence M.L."/>
            <person name="Peterson D.G."/>
        </authorList>
    </citation>
    <scope>NUCLEOTIDE SEQUENCE [LARGE SCALE GENOMIC DNA]</scope>
    <source>
        <strain evidence="3">BAU-BD-2019</strain>
        <tissue evidence="2">Blood</tissue>
    </source>
</reference>
<gene>
    <name evidence="2" type="ORF">H4Q32_026563</name>
</gene>
<keyword evidence="3" id="KW-1185">Reference proteome</keyword>
<dbReference type="Proteomes" id="UP000830375">
    <property type="component" value="Unassembled WGS sequence"/>
</dbReference>
<dbReference type="EMBL" id="JACTAM010000752">
    <property type="protein sequence ID" value="KAI2646906.1"/>
    <property type="molecule type" value="Genomic_DNA"/>
</dbReference>
<sequence length="264" mass="29769">MSLSPFHFTLTVTLHFGLHLPSSTALIASAPVTNQASYKALDFPSLCHRLLIILYVLPALHLLPLFDPACSTMYLSRPLNKSLHMDPLASRLSLPVILELEVMEMQIHELLDRQAKLREWRAALESSRVSIQRDTNTPTTPTPCASLHRSRAPRAQSFQVSFTPVPGHHGPWVQQQRKIQARPRARTSPPPPPPVFEIHPRNRFAPLRETERDTVIVGDTIVWYVCATLAKGKVHTHCYFGTHVLNVSVQIPAILKDDESEREQ</sequence>